<gene>
    <name evidence="2" type="ORF">F4556_007387</name>
    <name evidence="3" type="ORF">F4556_007522</name>
</gene>
<keyword evidence="1" id="KW-0472">Membrane</keyword>
<accession>A0A7W7WM22</accession>
<evidence type="ECO:0000313" key="4">
    <source>
        <dbReference type="Proteomes" id="UP000573327"/>
    </source>
</evidence>
<comment type="caution">
    <text evidence="3">The sequence shown here is derived from an EMBL/GenBank/DDBJ whole genome shotgun (WGS) entry which is preliminary data.</text>
</comment>
<dbReference type="EMBL" id="JACHJR010000002">
    <property type="protein sequence ID" value="MBB4951868.1"/>
    <property type="molecule type" value="Genomic_DNA"/>
</dbReference>
<evidence type="ECO:0000313" key="3">
    <source>
        <dbReference type="EMBL" id="MBB4951868.1"/>
    </source>
</evidence>
<keyword evidence="1" id="KW-0812">Transmembrane</keyword>
<keyword evidence="1" id="KW-1133">Transmembrane helix</keyword>
<dbReference type="EMBL" id="JACHJR010000001">
    <property type="protein sequence ID" value="MBB4951852.1"/>
    <property type="molecule type" value="Genomic_DNA"/>
</dbReference>
<organism evidence="3 4">
    <name type="scientific">Kitasatospora gansuensis</name>
    <dbReference type="NCBI Taxonomy" id="258050"/>
    <lineage>
        <taxon>Bacteria</taxon>
        <taxon>Bacillati</taxon>
        <taxon>Actinomycetota</taxon>
        <taxon>Actinomycetes</taxon>
        <taxon>Kitasatosporales</taxon>
        <taxon>Streptomycetaceae</taxon>
        <taxon>Kitasatospora</taxon>
    </lineage>
</organism>
<evidence type="ECO:0000313" key="2">
    <source>
        <dbReference type="EMBL" id="MBB4951852.1"/>
    </source>
</evidence>
<evidence type="ECO:0000256" key="1">
    <source>
        <dbReference type="SAM" id="Phobius"/>
    </source>
</evidence>
<feature type="transmembrane region" description="Helical" evidence="1">
    <location>
        <begin position="54"/>
        <end position="72"/>
    </location>
</feature>
<name>A0A7W7WM22_9ACTN</name>
<feature type="transmembrane region" description="Helical" evidence="1">
    <location>
        <begin position="28"/>
        <end position="45"/>
    </location>
</feature>
<proteinExistence type="predicted"/>
<protein>
    <submittedName>
        <fullName evidence="3">Uncharacterized protein</fullName>
    </submittedName>
</protein>
<sequence length="227" mass="24539">MVTLVVLCPLAAWWPSVRRRGLRETVAALLLVCAVTAGCLASRVLQLRQGQHDVLLAAILLPVPLVLTGLVMDARHAKAGHREPPVIGTASVVVFTLYPMIACLWAGALYWTGSRAEQIPGIEQLSLPAGLSTEDGSQSCATGLCRATYYVSSPAEPDLSAVYAQLRSHLDHGWDLDSHGRDCHPTEWITDRTLLCVQLQPWSNPAGVSLKMEYVQPGQNPWPGSAD</sequence>
<dbReference type="Proteomes" id="UP000573327">
    <property type="component" value="Unassembled WGS sequence"/>
</dbReference>
<dbReference type="RefSeq" id="WP_184924090.1">
    <property type="nucleotide sequence ID" value="NZ_JACHJR010000001.1"/>
</dbReference>
<reference evidence="3 4" key="1">
    <citation type="submission" date="2020-08" db="EMBL/GenBank/DDBJ databases">
        <title>Sequencing the genomes of 1000 actinobacteria strains.</title>
        <authorList>
            <person name="Klenk H.-P."/>
        </authorList>
    </citation>
    <scope>NUCLEOTIDE SEQUENCE [LARGE SCALE GENOMIC DNA]</scope>
    <source>
        <strain evidence="3 4">DSM 44786</strain>
    </source>
</reference>
<keyword evidence="4" id="KW-1185">Reference proteome</keyword>
<feature type="transmembrane region" description="Helical" evidence="1">
    <location>
        <begin position="92"/>
        <end position="111"/>
    </location>
</feature>
<dbReference type="AlphaFoldDB" id="A0A7W7WM22"/>